<protein>
    <submittedName>
        <fullName evidence="3">Hemicentin-1-like</fullName>
    </submittedName>
</protein>
<feature type="transmembrane region" description="Helical" evidence="1">
    <location>
        <begin position="480"/>
        <end position="501"/>
    </location>
</feature>
<reference evidence="3" key="3">
    <citation type="submission" date="2025-08" db="UniProtKB">
        <authorList>
            <consortium name="Ensembl"/>
        </authorList>
    </citation>
    <scope>IDENTIFICATION</scope>
</reference>
<dbReference type="PROSITE" id="PS50835">
    <property type="entry name" value="IG_LIKE"/>
    <property type="match status" value="2"/>
</dbReference>
<feature type="domain" description="Ig-like" evidence="2">
    <location>
        <begin position="206"/>
        <end position="291"/>
    </location>
</feature>
<dbReference type="InterPro" id="IPR013783">
    <property type="entry name" value="Ig-like_fold"/>
</dbReference>
<sequence length="546" mass="59923">MKVLSGSCVDVPCTFTHPSSHRPSEIAWYSYSSTQYPLVYSWRTQEIIEPFRGRTQLSGDVNKGTCSLRITDVKPAMNEYHLYPWIDPDHVKHTFYHKTVKLNVQETSPPVQLTVDGNPEEGGTISITCSVVHTCPSSPPILTFGGISGEIQNNQTDLGSGSWRTQSTISFPARVSDQGREVGCWVQHSGRRSVPSWIDVNVNYAPRSVHVSGESSTVVVGGSITLECRSNANPPASSFLWYLQRSGSISSLMFREQSITITDLQPDQNSFYCTAHSSLGVANSSSPFIISGESPPQNVSITLQPSRVLEGQSLLLSCYNHAFPAVLSYSWYRDEGSGTVLLRERSENLYLQVTGRYMGPFRCSAINQIGEGRSDSTLIQVDFAPVISPNSTCSLDHGVVWCECVVESYPVATVIWTAPSVVESSQAVSVDPYWPLRATLTGHVRSGQARLITCHATNQHGRVSLQLLLKDPSAMSSSSLVAAGCGAVAVALLTAAVFYWIRKRRRNGSQDNVGVEVVRYRNNQKKAGKYGGLEKNKRALKNDEFL</sequence>
<evidence type="ECO:0000313" key="4">
    <source>
        <dbReference type="Proteomes" id="UP000018467"/>
    </source>
</evidence>
<dbReference type="InterPro" id="IPR036179">
    <property type="entry name" value="Ig-like_dom_sf"/>
</dbReference>
<dbReference type="InterPro" id="IPR003599">
    <property type="entry name" value="Ig_sub"/>
</dbReference>
<dbReference type="AlphaFoldDB" id="A0A3B1INM5"/>
<dbReference type="Gene3D" id="2.60.40.10">
    <property type="entry name" value="Immunoglobulins"/>
    <property type="match status" value="4"/>
</dbReference>
<dbReference type="Proteomes" id="UP000018467">
    <property type="component" value="Unassembled WGS sequence"/>
</dbReference>
<dbReference type="PANTHER" id="PTHR46484">
    <property type="entry name" value="SI:CH211-171H4.5-RELATED"/>
    <property type="match status" value="1"/>
</dbReference>
<accession>A0A3B1INM5</accession>
<dbReference type="GeneTree" id="ENSGT01150000286924"/>
<keyword evidence="1" id="KW-1133">Transmembrane helix</keyword>
<dbReference type="InterPro" id="IPR013106">
    <property type="entry name" value="Ig_V-set"/>
</dbReference>
<name>A0A3B1INM5_ASTMX</name>
<evidence type="ECO:0000313" key="3">
    <source>
        <dbReference type="Ensembl" id="ENSAMXP00000030859.1"/>
    </source>
</evidence>
<organism evidence="3 4">
    <name type="scientific">Astyanax mexicanus</name>
    <name type="common">Blind cave fish</name>
    <name type="synonym">Astyanax fasciatus mexicanus</name>
    <dbReference type="NCBI Taxonomy" id="7994"/>
    <lineage>
        <taxon>Eukaryota</taxon>
        <taxon>Metazoa</taxon>
        <taxon>Chordata</taxon>
        <taxon>Craniata</taxon>
        <taxon>Vertebrata</taxon>
        <taxon>Euteleostomi</taxon>
        <taxon>Actinopterygii</taxon>
        <taxon>Neopterygii</taxon>
        <taxon>Teleostei</taxon>
        <taxon>Ostariophysi</taxon>
        <taxon>Characiformes</taxon>
        <taxon>Characoidei</taxon>
        <taxon>Acestrorhamphidae</taxon>
        <taxon>Acestrorhamphinae</taxon>
        <taxon>Astyanax</taxon>
    </lineage>
</organism>
<dbReference type="Pfam" id="PF13895">
    <property type="entry name" value="Ig_2"/>
    <property type="match status" value="1"/>
</dbReference>
<dbReference type="SUPFAM" id="SSF48726">
    <property type="entry name" value="Immunoglobulin"/>
    <property type="match status" value="4"/>
</dbReference>
<reference evidence="3" key="4">
    <citation type="submission" date="2025-09" db="UniProtKB">
        <authorList>
            <consortium name="Ensembl"/>
        </authorList>
    </citation>
    <scope>IDENTIFICATION</scope>
</reference>
<proteinExistence type="predicted"/>
<dbReference type="SMART" id="SM00409">
    <property type="entry name" value="IG"/>
    <property type="match status" value="3"/>
</dbReference>
<keyword evidence="1" id="KW-0472">Membrane</keyword>
<keyword evidence="4" id="KW-1185">Reference proteome</keyword>
<evidence type="ECO:0000259" key="2">
    <source>
        <dbReference type="PROSITE" id="PS50835"/>
    </source>
</evidence>
<dbReference type="InterPro" id="IPR007110">
    <property type="entry name" value="Ig-like_dom"/>
</dbReference>
<evidence type="ECO:0000256" key="1">
    <source>
        <dbReference type="SAM" id="Phobius"/>
    </source>
</evidence>
<dbReference type="PANTHER" id="PTHR46484:SF1">
    <property type="entry name" value="SCHWANN CELL MYELIN PROTEIN-RELATED"/>
    <property type="match status" value="1"/>
</dbReference>
<reference evidence="4" key="1">
    <citation type="submission" date="2013-03" db="EMBL/GenBank/DDBJ databases">
        <authorList>
            <person name="Jeffery W."/>
            <person name="Warren W."/>
            <person name="Wilson R.K."/>
        </authorList>
    </citation>
    <scope>NUCLEOTIDE SEQUENCE</scope>
    <source>
        <strain evidence="4">female</strain>
    </source>
</reference>
<dbReference type="Pfam" id="PF07686">
    <property type="entry name" value="V-set"/>
    <property type="match status" value="1"/>
</dbReference>
<feature type="domain" description="Ig-like" evidence="2">
    <location>
        <begin position="296"/>
        <end position="380"/>
    </location>
</feature>
<dbReference type="Ensembl" id="ENSAMXT00000039705.1">
    <property type="protein sequence ID" value="ENSAMXP00000030859.1"/>
    <property type="gene ID" value="ENSAMXG00000035808.1"/>
</dbReference>
<reference evidence="4" key="2">
    <citation type="journal article" date="2014" name="Nat. Commun.">
        <title>The cavefish genome reveals candidate genes for eye loss.</title>
        <authorList>
            <person name="McGaugh S.E."/>
            <person name="Gross J.B."/>
            <person name="Aken B."/>
            <person name="Blin M."/>
            <person name="Borowsky R."/>
            <person name="Chalopin D."/>
            <person name="Hinaux H."/>
            <person name="Jeffery W.R."/>
            <person name="Keene A."/>
            <person name="Ma L."/>
            <person name="Minx P."/>
            <person name="Murphy D."/>
            <person name="O'Quin K.E."/>
            <person name="Retaux S."/>
            <person name="Rohner N."/>
            <person name="Searle S.M."/>
            <person name="Stahl B.A."/>
            <person name="Tabin C."/>
            <person name="Volff J.N."/>
            <person name="Yoshizawa M."/>
            <person name="Warren W.C."/>
        </authorList>
    </citation>
    <scope>NUCLEOTIDE SEQUENCE [LARGE SCALE GENOMIC DNA]</scope>
    <source>
        <strain evidence="4">female</strain>
    </source>
</reference>
<keyword evidence="1" id="KW-0812">Transmembrane</keyword>